<evidence type="ECO:0000256" key="12">
    <source>
        <dbReference type="PROSITE-ProRule" id="PRU00076"/>
    </source>
</evidence>
<evidence type="ECO:0000313" key="18">
    <source>
        <dbReference type="EMBL" id="GCB65593.1"/>
    </source>
</evidence>
<dbReference type="GO" id="GO:0005615">
    <property type="term" value="C:extracellular space"/>
    <property type="evidence" value="ECO:0007669"/>
    <property type="project" value="TreeGrafter"/>
</dbReference>
<evidence type="ECO:0000256" key="9">
    <source>
        <dbReference type="ARBA" id="ARBA00023157"/>
    </source>
</evidence>
<evidence type="ECO:0000256" key="3">
    <source>
        <dbReference type="ARBA" id="ARBA00022536"/>
    </source>
</evidence>
<evidence type="ECO:0000313" key="19">
    <source>
        <dbReference type="Proteomes" id="UP000288216"/>
    </source>
</evidence>
<keyword evidence="19" id="KW-1185">Reference proteome</keyword>
<evidence type="ECO:0000256" key="13">
    <source>
        <dbReference type="RuleBase" id="RU363034"/>
    </source>
</evidence>
<evidence type="ECO:0000256" key="4">
    <source>
        <dbReference type="ARBA" id="ARBA00022670"/>
    </source>
</evidence>
<keyword evidence="5 14" id="KW-0732">Signal</keyword>
<feature type="domain" description="Gla" evidence="17">
    <location>
        <begin position="40"/>
        <end position="86"/>
    </location>
</feature>
<evidence type="ECO:0000256" key="1">
    <source>
        <dbReference type="ARBA" id="ARBA00004613"/>
    </source>
</evidence>
<dbReference type="Pfam" id="PF00594">
    <property type="entry name" value="Gla"/>
    <property type="match status" value="1"/>
</dbReference>
<dbReference type="GO" id="GO:0006508">
    <property type="term" value="P:proteolysis"/>
    <property type="evidence" value="ECO:0007669"/>
    <property type="project" value="UniProtKB-KW"/>
</dbReference>
<evidence type="ECO:0000259" key="15">
    <source>
        <dbReference type="PROSITE" id="PS50026"/>
    </source>
</evidence>
<dbReference type="InterPro" id="IPR035972">
    <property type="entry name" value="GLA-like_dom_SF"/>
</dbReference>
<feature type="chain" id="PRO_5019351575" description="Coagulation factor VII" evidence="14">
    <location>
        <begin position="23"/>
        <end position="452"/>
    </location>
</feature>
<dbReference type="FunFam" id="2.10.25.10:FF:000173">
    <property type="entry name" value="Neurogenic locus notch protein 2"/>
    <property type="match status" value="1"/>
</dbReference>
<dbReference type="FunFam" id="2.40.10.10:FF:000120">
    <property type="entry name" value="Putative serine protease"/>
    <property type="match status" value="1"/>
</dbReference>
<dbReference type="Gene3D" id="2.10.25.10">
    <property type="entry name" value="Laminin"/>
    <property type="match status" value="2"/>
</dbReference>
<dbReference type="Pfam" id="PF00089">
    <property type="entry name" value="Trypsin"/>
    <property type="match status" value="1"/>
</dbReference>
<dbReference type="SMART" id="SM00181">
    <property type="entry name" value="EGF"/>
    <property type="match status" value="2"/>
</dbReference>
<dbReference type="SUPFAM" id="SSF50494">
    <property type="entry name" value="Trypsin-like serine proteases"/>
    <property type="match status" value="1"/>
</dbReference>
<evidence type="ECO:0000259" key="17">
    <source>
        <dbReference type="PROSITE" id="PS50998"/>
    </source>
</evidence>
<dbReference type="InterPro" id="IPR033116">
    <property type="entry name" value="TRYPSIN_SER"/>
</dbReference>
<dbReference type="InterPro" id="IPR000294">
    <property type="entry name" value="GLA_domain"/>
</dbReference>
<evidence type="ECO:0000256" key="10">
    <source>
        <dbReference type="ARBA" id="ARBA00023180"/>
    </source>
</evidence>
<evidence type="ECO:0000256" key="6">
    <source>
        <dbReference type="ARBA" id="ARBA00022737"/>
    </source>
</evidence>
<feature type="disulfide bond" evidence="12">
    <location>
        <begin position="112"/>
        <end position="121"/>
    </location>
</feature>
<protein>
    <recommendedName>
        <fullName evidence="20">Coagulation factor VII</fullName>
    </recommendedName>
</protein>
<dbReference type="InterPro" id="IPR012224">
    <property type="entry name" value="Pept_S1A_FX"/>
</dbReference>
<dbReference type="PROSITE" id="PS00011">
    <property type="entry name" value="GLA_1"/>
    <property type="match status" value="1"/>
</dbReference>
<comment type="subcellular location">
    <subcellularLocation>
        <location evidence="1">Secreted</location>
    </subcellularLocation>
</comment>
<dbReference type="CDD" id="cd00190">
    <property type="entry name" value="Tryp_SPc"/>
    <property type="match status" value="1"/>
</dbReference>
<dbReference type="SUPFAM" id="SSF57196">
    <property type="entry name" value="EGF/Laminin"/>
    <property type="match status" value="1"/>
</dbReference>
<keyword evidence="8 13" id="KW-0720">Serine protease</keyword>
<dbReference type="InterPro" id="IPR001254">
    <property type="entry name" value="Trypsin_dom"/>
</dbReference>
<dbReference type="PANTHER" id="PTHR24278:SF25">
    <property type="entry name" value="COAGULATION FACTOR IX"/>
    <property type="match status" value="1"/>
</dbReference>
<evidence type="ECO:0000256" key="7">
    <source>
        <dbReference type="ARBA" id="ARBA00022801"/>
    </source>
</evidence>
<feature type="domain" description="Peptidase S1" evidence="16">
    <location>
        <begin position="216"/>
        <end position="448"/>
    </location>
</feature>
<dbReference type="PROSITE" id="PS50026">
    <property type="entry name" value="EGF_3"/>
    <property type="match status" value="1"/>
</dbReference>
<feature type="signal peptide" evidence="14">
    <location>
        <begin position="1"/>
        <end position="22"/>
    </location>
</feature>
<dbReference type="GO" id="GO:0007596">
    <property type="term" value="P:blood coagulation"/>
    <property type="evidence" value="ECO:0007669"/>
    <property type="project" value="InterPro"/>
</dbReference>
<dbReference type="PIRSF" id="PIRSF001143">
    <property type="entry name" value="Factor_X"/>
    <property type="match status" value="1"/>
</dbReference>
<keyword evidence="6" id="KW-0677">Repeat</keyword>
<dbReference type="OrthoDB" id="5918597at2759"/>
<dbReference type="InterPro" id="IPR001314">
    <property type="entry name" value="Peptidase_S1A"/>
</dbReference>
<dbReference type="EMBL" id="BFAA01004212">
    <property type="protein sequence ID" value="GCB65593.1"/>
    <property type="molecule type" value="Genomic_DNA"/>
</dbReference>
<dbReference type="AlphaFoldDB" id="A0A401NXJ1"/>
<keyword evidence="2" id="KW-0964">Secreted</keyword>
<evidence type="ECO:0000256" key="14">
    <source>
        <dbReference type="SAM" id="SignalP"/>
    </source>
</evidence>
<comment type="caution">
    <text evidence="12">Lacks conserved residue(s) required for the propagation of feature annotation.</text>
</comment>
<dbReference type="InterPro" id="IPR050442">
    <property type="entry name" value="Peptidase_S1_coag_factors"/>
</dbReference>
<name>A0A401NXJ1_SCYTO</name>
<dbReference type="PRINTS" id="PR00001">
    <property type="entry name" value="GLABLOOD"/>
</dbReference>
<feature type="domain" description="EGF-like" evidence="15">
    <location>
        <begin position="86"/>
        <end position="122"/>
    </location>
</feature>
<keyword evidence="9 12" id="KW-1015">Disulfide bond</keyword>
<evidence type="ECO:0000256" key="5">
    <source>
        <dbReference type="ARBA" id="ARBA00022729"/>
    </source>
</evidence>
<keyword evidence="7 13" id="KW-0378">Hydrolase</keyword>
<feature type="active site" description="Charge relay system" evidence="11">
    <location>
        <position position="257"/>
    </location>
</feature>
<dbReference type="Proteomes" id="UP000288216">
    <property type="component" value="Unassembled WGS sequence"/>
</dbReference>
<reference evidence="18 19" key="1">
    <citation type="journal article" date="2018" name="Nat. Ecol. Evol.">
        <title>Shark genomes provide insights into elasmobranch evolution and the origin of vertebrates.</title>
        <authorList>
            <person name="Hara Y"/>
            <person name="Yamaguchi K"/>
            <person name="Onimaru K"/>
            <person name="Kadota M"/>
            <person name="Koyanagi M"/>
            <person name="Keeley SD"/>
            <person name="Tatsumi K"/>
            <person name="Tanaka K"/>
            <person name="Motone F"/>
            <person name="Kageyama Y"/>
            <person name="Nozu R"/>
            <person name="Adachi N"/>
            <person name="Nishimura O"/>
            <person name="Nakagawa R"/>
            <person name="Tanegashima C"/>
            <person name="Kiyatake I"/>
            <person name="Matsumoto R"/>
            <person name="Murakumo K"/>
            <person name="Nishida K"/>
            <person name="Terakita A"/>
            <person name="Kuratani S"/>
            <person name="Sato K"/>
            <person name="Hyodo S Kuraku.S."/>
        </authorList>
    </citation>
    <scope>NUCLEOTIDE SEQUENCE [LARGE SCALE GENOMIC DNA]</scope>
</reference>
<dbReference type="PROSITE" id="PS50998">
    <property type="entry name" value="GLA_2"/>
    <property type="match status" value="1"/>
</dbReference>
<gene>
    <name evidence="18" type="ORF">scyTo_0009977</name>
</gene>
<dbReference type="Gene3D" id="4.10.740.10">
    <property type="entry name" value="Coagulation Factor IX"/>
    <property type="match status" value="1"/>
</dbReference>
<dbReference type="SMART" id="SM00020">
    <property type="entry name" value="Tryp_SPc"/>
    <property type="match status" value="1"/>
</dbReference>
<dbReference type="PROSITE" id="PS00134">
    <property type="entry name" value="TRYPSIN_HIS"/>
    <property type="match status" value="1"/>
</dbReference>
<dbReference type="CDD" id="cd00054">
    <property type="entry name" value="EGF_CA"/>
    <property type="match status" value="1"/>
</dbReference>
<dbReference type="SMART" id="SM00069">
    <property type="entry name" value="GLA"/>
    <property type="match status" value="1"/>
</dbReference>
<dbReference type="FunFam" id="4.10.740.10:FF:000001">
    <property type="entry name" value="vitamin K-dependent protein S"/>
    <property type="match status" value="1"/>
</dbReference>
<proteinExistence type="predicted"/>
<dbReference type="InterPro" id="IPR000742">
    <property type="entry name" value="EGF"/>
</dbReference>
<dbReference type="InterPro" id="IPR043504">
    <property type="entry name" value="Peptidase_S1_PA_chymotrypsin"/>
</dbReference>
<dbReference type="Gene3D" id="2.40.10.10">
    <property type="entry name" value="Trypsin-like serine proteases"/>
    <property type="match status" value="2"/>
</dbReference>
<feature type="active site" description="Charge relay system" evidence="11">
    <location>
        <position position="303"/>
    </location>
</feature>
<dbReference type="PROSITE" id="PS00135">
    <property type="entry name" value="TRYPSIN_SER"/>
    <property type="match status" value="1"/>
</dbReference>
<evidence type="ECO:0000256" key="8">
    <source>
        <dbReference type="ARBA" id="ARBA00022825"/>
    </source>
</evidence>
<dbReference type="PROSITE" id="PS00022">
    <property type="entry name" value="EGF_1"/>
    <property type="match status" value="1"/>
</dbReference>
<dbReference type="PROSITE" id="PS50240">
    <property type="entry name" value="TRYPSIN_DOM"/>
    <property type="match status" value="1"/>
</dbReference>
<dbReference type="InterPro" id="IPR017857">
    <property type="entry name" value="Coagulation_fac-like_Gla_dom"/>
</dbReference>
<dbReference type="STRING" id="75743.A0A401NXJ1"/>
<dbReference type="InterPro" id="IPR009003">
    <property type="entry name" value="Peptidase_S1_PA"/>
</dbReference>
<dbReference type="GO" id="GO:0005509">
    <property type="term" value="F:calcium ion binding"/>
    <property type="evidence" value="ECO:0007669"/>
    <property type="project" value="InterPro"/>
</dbReference>
<comment type="caution">
    <text evidence="18">The sequence shown here is derived from an EMBL/GenBank/DDBJ whole genome shotgun (WGS) entry which is preliminary data.</text>
</comment>
<keyword evidence="4 13" id="KW-0645">Protease</keyword>
<dbReference type="PRINTS" id="PR00722">
    <property type="entry name" value="CHYMOTRYPSIN"/>
</dbReference>
<feature type="active site" description="Charge relay system" evidence="11">
    <location>
        <position position="400"/>
    </location>
</feature>
<accession>A0A401NXJ1</accession>
<dbReference type="GO" id="GO:0004252">
    <property type="term" value="F:serine-type endopeptidase activity"/>
    <property type="evidence" value="ECO:0007669"/>
    <property type="project" value="InterPro"/>
</dbReference>
<evidence type="ECO:0000259" key="16">
    <source>
        <dbReference type="PROSITE" id="PS50240"/>
    </source>
</evidence>
<dbReference type="InterPro" id="IPR018114">
    <property type="entry name" value="TRYPSIN_HIS"/>
</dbReference>
<dbReference type="SUPFAM" id="SSF57630">
    <property type="entry name" value="GLA-domain"/>
    <property type="match status" value="1"/>
</dbReference>
<organism evidence="18 19">
    <name type="scientific">Scyliorhinus torazame</name>
    <name type="common">Cloudy catshark</name>
    <name type="synonym">Catulus torazame</name>
    <dbReference type="NCBI Taxonomy" id="75743"/>
    <lineage>
        <taxon>Eukaryota</taxon>
        <taxon>Metazoa</taxon>
        <taxon>Chordata</taxon>
        <taxon>Craniata</taxon>
        <taxon>Vertebrata</taxon>
        <taxon>Chondrichthyes</taxon>
        <taxon>Elasmobranchii</taxon>
        <taxon>Galeomorphii</taxon>
        <taxon>Galeoidea</taxon>
        <taxon>Carcharhiniformes</taxon>
        <taxon>Scyliorhinidae</taxon>
        <taxon>Scyliorhinus</taxon>
    </lineage>
</organism>
<keyword evidence="3 12" id="KW-0245">EGF-like domain</keyword>
<evidence type="ECO:0000256" key="2">
    <source>
        <dbReference type="ARBA" id="ARBA00022525"/>
    </source>
</evidence>
<evidence type="ECO:0000256" key="11">
    <source>
        <dbReference type="PIRSR" id="PIRSR001143-1"/>
    </source>
</evidence>
<dbReference type="PANTHER" id="PTHR24278">
    <property type="entry name" value="COAGULATION FACTOR"/>
    <property type="match status" value="1"/>
</dbReference>
<keyword evidence="10" id="KW-0325">Glycoprotein</keyword>
<dbReference type="OMA" id="VPYHNTW"/>
<sequence>MFGCYWCLTLLMLVSSTGDVMSSVFYQKSKANRVLRIQKRANWFWEEMKPGSLERECYEESCSFEEAKEIYKSQESTMEFWFSYKNLNPCKSSPCHNGGLCKILDYNSICLCPPLWKGEHCEIENLDCEYKNGYCQQYCNIDRATQMAKCSCAEGYQLNEDQQTCVKNVQYPCGMVSLYELRTRSLEEDLSLNETDTDSEYLTKLNYTDAEVRIRIVGGNLCRRGFCPWQVLITNENDYGFCGGTLINSRWVVTAAHCFDTVLPHSVIAGEFDKLQTEIWEEKVLVKKFLLHPRYDPVIYDNDIALLYLNQPVNFSVSIAPICLPNENLGRLLLQDGKLGTVSGWGLTYERGRSSRFLRRVQLPYVEQETCIKSTNLSVTDNMFCAGFKDDNMDSCRGDSGGPYAVLYRQIWYLIGVISWGEGCATKGKYGTYTRVPGYLSWIYDTLLEHSH</sequence>
<evidence type="ECO:0008006" key="20">
    <source>
        <dbReference type="Google" id="ProtNLM"/>
    </source>
</evidence>